<sequence>MLREVSGGLESVVAVAFAFGHCGFQLMVDDRLVVRVEVWYCCGGRLVIGVGWSRYGNSLIGGWFGISGLLLAGRDCWWLGGLESVLAVCGATEMEGGKGVGQWCELGLDGKAGWLEREALNEALRAEVQRLRIATGQNLSGINISAGRG</sequence>
<dbReference type="Proteomes" id="UP000596660">
    <property type="component" value="Unplaced"/>
</dbReference>
<name>A0A803LHV5_CHEQI</name>
<reference evidence="1" key="1">
    <citation type="journal article" date="2017" name="Nature">
        <title>The genome of Chenopodium quinoa.</title>
        <authorList>
            <person name="Jarvis D.E."/>
            <person name="Ho Y.S."/>
            <person name="Lightfoot D.J."/>
            <person name="Schmoeckel S.M."/>
            <person name="Li B."/>
            <person name="Borm T.J.A."/>
            <person name="Ohyanagi H."/>
            <person name="Mineta K."/>
            <person name="Michell C.T."/>
            <person name="Saber N."/>
            <person name="Kharbatia N.M."/>
            <person name="Rupper R.R."/>
            <person name="Sharp A.R."/>
            <person name="Dally N."/>
            <person name="Boughton B.A."/>
            <person name="Woo Y.H."/>
            <person name="Gao G."/>
            <person name="Schijlen E.G.W.M."/>
            <person name="Guo X."/>
            <person name="Momin A.A."/>
            <person name="Negrao S."/>
            <person name="Al-Babili S."/>
            <person name="Gehring C."/>
            <person name="Roessner U."/>
            <person name="Jung C."/>
            <person name="Murphy K."/>
            <person name="Arold S.T."/>
            <person name="Gojobori T."/>
            <person name="van der Linden C.G."/>
            <person name="van Loo E.N."/>
            <person name="Jellen E.N."/>
            <person name="Maughan P.J."/>
            <person name="Tester M."/>
        </authorList>
    </citation>
    <scope>NUCLEOTIDE SEQUENCE [LARGE SCALE GENOMIC DNA]</scope>
    <source>
        <strain evidence="1">cv. PI 614886</strain>
    </source>
</reference>
<protein>
    <submittedName>
        <fullName evidence="1">Uncharacterized protein</fullName>
    </submittedName>
</protein>
<proteinExistence type="predicted"/>
<organism evidence="1 2">
    <name type="scientific">Chenopodium quinoa</name>
    <name type="common">Quinoa</name>
    <dbReference type="NCBI Taxonomy" id="63459"/>
    <lineage>
        <taxon>Eukaryota</taxon>
        <taxon>Viridiplantae</taxon>
        <taxon>Streptophyta</taxon>
        <taxon>Embryophyta</taxon>
        <taxon>Tracheophyta</taxon>
        <taxon>Spermatophyta</taxon>
        <taxon>Magnoliopsida</taxon>
        <taxon>eudicotyledons</taxon>
        <taxon>Gunneridae</taxon>
        <taxon>Pentapetalae</taxon>
        <taxon>Caryophyllales</taxon>
        <taxon>Chenopodiaceae</taxon>
        <taxon>Chenopodioideae</taxon>
        <taxon>Atripliceae</taxon>
        <taxon>Chenopodium</taxon>
    </lineage>
</organism>
<evidence type="ECO:0000313" key="1">
    <source>
        <dbReference type="EnsemblPlants" id="AUR62013552-RA:cds"/>
    </source>
</evidence>
<evidence type="ECO:0000313" key="2">
    <source>
        <dbReference type="Proteomes" id="UP000596660"/>
    </source>
</evidence>
<dbReference type="EnsemblPlants" id="AUR62013552-RA">
    <property type="protein sequence ID" value="AUR62013552-RA:cds"/>
    <property type="gene ID" value="AUR62013552"/>
</dbReference>
<keyword evidence="2" id="KW-1185">Reference proteome</keyword>
<reference evidence="1" key="2">
    <citation type="submission" date="2021-03" db="UniProtKB">
        <authorList>
            <consortium name="EnsemblPlants"/>
        </authorList>
    </citation>
    <scope>IDENTIFICATION</scope>
</reference>
<dbReference type="Gramene" id="AUR62013552-RA">
    <property type="protein sequence ID" value="AUR62013552-RA:cds"/>
    <property type="gene ID" value="AUR62013552"/>
</dbReference>
<accession>A0A803LHV5</accession>
<dbReference type="AlphaFoldDB" id="A0A803LHV5"/>